<dbReference type="AlphaFoldDB" id="X1RE94"/>
<gene>
    <name evidence="1" type="ORF">S06H3_64509</name>
</gene>
<accession>X1RE94</accession>
<organism evidence="1">
    <name type="scientific">marine sediment metagenome</name>
    <dbReference type="NCBI Taxonomy" id="412755"/>
    <lineage>
        <taxon>unclassified sequences</taxon>
        <taxon>metagenomes</taxon>
        <taxon>ecological metagenomes</taxon>
    </lineage>
</organism>
<comment type="caution">
    <text evidence="1">The sequence shown here is derived from an EMBL/GenBank/DDBJ whole genome shotgun (WGS) entry which is preliminary data.</text>
</comment>
<protein>
    <submittedName>
        <fullName evidence="1">Uncharacterized protein</fullName>
    </submittedName>
</protein>
<feature type="non-terminal residue" evidence="1">
    <location>
        <position position="1"/>
    </location>
</feature>
<evidence type="ECO:0000313" key="1">
    <source>
        <dbReference type="EMBL" id="GAI53914.1"/>
    </source>
</evidence>
<dbReference type="EMBL" id="BARV01043110">
    <property type="protein sequence ID" value="GAI53914.1"/>
    <property type="molecule type" value="Genomic_DNA"/>
</dbReference>
<proteinExistence type="predicted"/>
<name>X1RE94_9ZZZZ</name>
<sequence>LSIGLEKLGADIIVVPIEKGTEAEAKSVVVNKKPLIAITQIAIRILLNCLPPIL</sequence>
<reference evidence="1" key="1">
    <citation type="journal article" date="2014" name="Front. Microbiol.">
        <title>High frequency of phylogenetically diverse reductive dehalogenase-homologous genes in deep subseafloor sedimentary metagenomes.</title>
        <authorList>
            <person name="Kawai M."/>
            <person name="Futagami T."/>
            <person name="Toyoda A."/>
            <person name="Takaki Y."/>
            <person name="Nishi S."/>
            <person name="Hori S."/>
            <person name="Arai W."/>
            <person name="Tsubouchi T."/>
            <person name="Morono Y."/>
            <person name="Uchiyama I."/>
            <person name="Ito T."/>
            <person name="Fujiyama A."/>
            <person name="Inagaki F."/>
            <person name="Takami H."/>
        </authorList>
    </citation>
    <scope>NUCLEOTIDE SEQUENCE</scope>
    <source>
        <strain evidence="1">Expedition CK06-06</strain>
    </source>
</reference>